<keyword evidence="4" id="KW-1185">Reference proteome</keyword>
<feature type="transmembrane region" description="Helical" evidence="1">
    <location>
        <begin position="194"/>
        <end position="216"/>
    </location>
</feature>
<sequence length="220" mass="23111">MVRGAFTRIMATVGAFAVATVVAVGVMPASAHAAPKKPTPSAVKIASKELGDSPIVVQKSAKAALFGRLLSEVNWLATAKPQTSAPEEDKLGPKYTMTVLIKDKAQQVYDLYPLASGGPRAHRPAKQPAGKKTDGWFYGRLTMSESLRIAGAPLAEKADVTSGGIGGGIGEEVTTQDIDPMATARGVFDDMRRLFLLNGAVLGVILLGLAGIAFLIRRRV</sequence>
<feature type="chain" id="PRO_5035320513" evidence="2">
    <location>
        <begin position="34"/>
        <end position="220"/>
    </location>
</feature>
<keyword evidence="1" id="KW-0812">Transmembrane</keyword>
<keyword evidence="2" id="KW-0732">Signal</keyword>
<feature type="signal peptide" evidence="2">
    <location>
        <begin position="1"/>
        <end position="33"/>
    </location>
</feature>
<dbReference type="EMBL" id="BMMX01000007">
    <property type="protein sequence ID" value="GGK88413.1"/>
    <property type="molecule type" value="Genomic_DNA"/>
</dbReference>
<evidence type="ECO:0000256" key="2">
    <source>
        <dbReference type="SAM" id="SignalP"/>
    </source>
</evidence>
<organism evidence="3 4">
    <name type="scientific">Mangrovihabitans endophyticus</name>
    <dbReference type="NCBI Taxonomy" id="1751298"/>
    <lineage>
        <taxon>Bacteria</taxon>
        <taxon>Bacillati</taxon>
        <taxon>Actinomycetota</taxon>
        <taxon>Actinomycetes</taxon>
        <taxon>Micromonosporales</taxon>
        <taxon>Micromonosporaceae</taxon>
        <taxon>Mangrovihabitans</taxon>
    </lineage>
</organism>
<keyword evidence="1" id="KW-0472">Membrane</keyword>
<dbReference type="AlphaFoldDB" id="A0A8J3FPA7"/>
<name>A0A8J3FPA7_9ACTN</name>
<gene>
    <name evidence="3" type="ORF">GCM10012284_23050</name>
</gene>
<keyword evidence="1" id="KW-1133">Transmembrane helix</keyword>
<evidence type="ECO:0000313" key="3">
    <source>
        <dbReference type="EMBL" id="GGK88413.1"/>
    </source>
</evidence>
<comment type="caution">
    <text evidence="3">The sequence shown here is derived from an EMBL/GenBank/DDBJ whole genome shotgun (WGS) entry which is preliminary data.</text>
</comment>
<proteinExistence type="predicted"/>
<reference evidence="3" key="1">
    <citation type="journal article" date="2014" name="Int. J. Syst. Evol. Microbiol.">
        <title>Complete genome sequence of Corynebacterium casei LMG S-19264T (=DSM 44701T), isolated from a smear-ripened cheese.</title>
        <authorList>
            <consortium name="US DOE Joint Genome Institute (JGI-PGF)"/>
            <person name="Walter F."/>
            <person name="Albersmeier A."/>
            <person name="Kalinowski J."/>
            <person name="Ruckert C."/>
        </authorList>
    </citation>
    <scope>NUCLEOTIDE SEQUENCE</scope>
    <source>
        <strain evidence="3">CGMCC 4.7299</strain>
    </source>
</reference>
<accession>A0A8J3FPA7</accession>
<evidence type="ECO:0000313" key="4">
    <source>
        <dbReference type="Proteomes" id="UP000656042"/>
    </source>
</evidence>
<protein>
    <submittedName>
        <fullName evidence="3">Uncharacterized protein</fullName>
    </submittedName>
</protein>
<evidence type="ECO:0000256" key="1">
    <source>
        <dbReference type="SAM" id="Phobius"/>
    </source>
</evidence>
<dbReference type="Proteomes" id="UP000656042">
    <property type="component" value="Unassembled WGS sequence"/>
</dbReference>
<reference evidence="3" key="2">
    <citation type="submission" date="2020-09" db="EMBL/GenBank/DDBJ databases">
        <authorList>
            <person name="Sun Q."/>
            <person name="Zhou Y."/>
        </authorList>
    </citation>
    <scope>NUCLEOTIDE SEQUENCE</scope>
    <source>
        <strain evidence="3">CGMCC 4.7299</strain>
    </source>
</reference>